<comment type="similarity">
    <text evidence="1 7">Belongs to the endoribonuclease YbeY family.</text>
</comment>
<dbReference type="HAMAP" id="MF_00009">
    <property type="entry name" value="Endoribonucl_YbeY"/>
    <property type="match status" value="1"/>
</dbReference>
<proteinExistence type="inferred from homology"/>
<dbReference type="GO" id="GO:0005737">
    <property type="term" value="C:cytoplasm"/>
    <property type="evidence" value="ECO:0007669"/>
    <property type="project" value="UniProtKB-SubCell"/>
</dbReference>
<evidence type="ECO:0000256" key="4">
    <source>
        <dbReference type="ARBA" id="ARBA00022759"/>
    </source>
</evidence>
<dbReference type="InterPro" id="IPR023091">
    <property type="entry name" value="MetalPrtase_cat_dom_sf_prd"/>
</dbReference>
<keyword evidence="4 7" id="KW-0255">Endonuclease</keyword>
<dbReference type="SUPFAM" id="SSF55486">
    <property type="entry name" value="Metalloproteases ('zincins'), catalytic domain"/>
    <property type="match status" value="1"/>
</dbReference>
<dbReference type="EMBL" id="VATY01000001">
    <property type="protein sequence ID" value="TMM58977.1"/>
    <property type="molecule type" value="Genomic_DNA"/>
</dbReference>
<dbReference type="AlphaFoldDB" id="A0A5S3Q061"/>
<dbReference type="Proteomes" id="UP000310314">
    <property type="component" value="Unassembled WGS sequence"/>
</dbReference>
<dbReference type="Pfam" id="PF02130">
    <property type="entry name" value="YbeY"/>
    <property type="match status" value="1"/>
</dbReference>
<keyword evidence="5 7" id="KW-0378">Hydrolase</keyword>
<dbReference type="NCBIfam" id="TIGR00043">
    <property type="entry name" value="rRNA maturation RNase YbeY"/>
    <property type="match status" value="1"/>
</dbReference>
<name>A0A5S3Q061_9FLAO</name>
<evidence type="ECO:0000256" key="5">
    <source>
        <dbReference type="ARBA" id="ARBA00022801"/>
    </source>
</evidence>
<comment type="cofactor">
    <cofactor evidence="7">
        <name>Zn(2+)</name>
        <dbReference type="ChEBI" id="CHEBI:29105"/>
    </cofactor>
    <text evidence="7">Binds 1 zinc ion.</text>
</comment>
<reference evidence="8 9" key="1">
    <citation type="submission" date="2019-05" db="EMBL/GenBank/DDBJ databases">
        <authorList>
            <person name="Zhang J.-Y."/>
            <person name="Feg X."/>
            <person name="Du Z.-J."/>
        </authorList>
    </citation>
    <scope>NUCLEOTIDE SEQUENCE [LARGE SCALE GENOMIC DNA]</scope>
    <source>
        <strain evidence="8 9">RZ26</strain>
    </source>
</reference>
<keyword evidence="7" id="KW-0963">Cytoplasm</keyword>
<feature type="binding site" evidence="7">
    <location>
        <position position="115"/>
    </location>
    <ligand>
        <name>Zn(2+)</name>
        <dbReference type="ChEBI" id="CHEBI:29105"/>
        <note>catalytic</note>
    </ligand>
</feature>
<organism evidence="8 9">
    <name type="scientific">Maribacter algarum</name>
    <name type="common">ex Zhang et al. 2020</name>
    <dbReference type="NCBI Taxonomy" id="2578118"/>
    <lineage>
        <taxon>Bacteria</taxon>
        <taxon>Pseudomonadati</taxon>
        <taxon>Bacteroidota</taxon>
        <taxon>Flavobacteriia</taxon>
        <taxon>Flavobacteriales</taxon>
        <taxon>Flavobacteriaceae</taxon>
        <taxon>Maribacter</taxon>
    </lineage>
</organism>
<protein>
    <recommendedName>
        <fullName evidence="7">Endoribonuclease YbeY</fullName>
        <ecNumber evidence="7">3.1.-.-</ecNumber>
    </recommendedName>
</protein>
<dbReference type="InterPro" id="IPR020549">
    <property type="entry name" value="YbeY_CS"/>
</dbReference>
<dbReference type="EC" id="3.1.-.-" evidence="7"/>
<keyword evidence="3 7" id="KW-0479">Metal-binding</keyword>
<dbReference type="GO" id="GO:0008270">
    <property type="term" value="F:zinc ion binding"/>
    <property type="evidence" value="ECO:0007669"/>
    <property type="project" value="UniProtKB-UniRule"/>
</dbReference>
<keyword evidence="6 7" id="KW-0862">Zinc</keyword>
<feature type="binding site" evidence="7">
    <location>
        <position position="105"/>
    </location>
    <ligand>
        <name>Zn(2+)</name>
        <dbReference type="ChEBI" id="CHEBI:29105"/>
        <note>catalytic</note>
    </ligand>
</feature>
<evidence type="ECO:0000256" key="1">
    <source>
        <dbReference type="ARBA" id="ARBA00010875"/>
    </source>
</evidence>
<dbReference type="GO" id="GO:0004222">
    <property type="term" value="F:metalloendopeptidase activity"/>
    <property type="evidence" value="ECO:0007669"/>
    <property type="project" value="InterPro"/>
</dbReference>
<keyword evidence="9" id="KW-1185">Reference proteome</keyword>
<keyword evidence="7" id="KW-0690">Ribosome biogenesis</keyword>
<evidence type="ECO:0000256" key="3">
    <source>
        <dbReference type="ARBA" id="ARBA00022723"/>
    </source>
</evidence>
<dbReference type="Gene3D" id="3.40.390.30">
    <property type="entry name" value="Metalloproteases ('zincins'), catalytic domain"/>
    <property type="match status" value="1"/>
</dbReference>
<sequence length="141" mass="16523">MINFNYLTDYQIVKEELYSQWLLEVIGSENRALGDIAYVFCDDAYLLKVNQEYLKHDTYTDIITFDYTDGNTMAGDIFISLDRVKENAAEFKVDFDEELRRVMAHGILHLSGYGDKSDKEAKVMRAKEEEKMKLFHVEQKN</sequence>
<comment type="caution">
    <text evidence="8">The sequence shown here is derived from an EMBL/GenBank/DDBJ whole genome shotgun (WGS) entry which is preliminary data.</text>
</comment>
<dbReference type="GO" id="GO:0006364">
    <property type="term" value="P:rRNA processing"/>
    <property type="evidence" value="ECO:0007669"/>
    <property type="project" value="UniProtKB-UniRule"/>
</dbReference>
<dbReference type="PANTHER" id="PTHR46986">
    <property type="entry name" value="ENDORIBONUCLEASE YBEY, CHLOROPLASTIC"/>
    <property type="match status" value="1"/>
</dbReference>
<keyword evidence="7" id="KW-0698">rRNA processing</keyword>
<keyword evidence="2 7" id="KW-0540">Nuclease</keyword>
<dbReference type="PANTHER" id="PTHR46986:SF1">
    <property type="entry name" value="ENDORIBONUCLEASE YBEY, CHLOROPLASTIC"/>
    <property type="match status" value="1"/>
</dbReference>
<evidence type="ECO:0000256" key="7">
    <source>
        <dbReference type="HAMAP-Rule" id="MF_00009"/>
    </source>
</evidence>
<dbReference type="InterPro" id="IPR002036">
    <property type="entry name" value="YbeY"/>
</dbReference>
<evidence type="ECO:0000313" key="9">
    <source>
        <dbReference type="Proteomes" id="UP000310314"/>
    </source>
</evidence>
<evidence type="ECO:0000313" key="8">
    <source>
        <dbReference type="EMBL" id="TMM58977.1"/>
    </source>
</evidence>
<dbReference type="OrthoDB" id="9811984at2"/>
<dbReference type="PROSITE" id="PS01306">
    <property type="entry name" value="UPF0054"/>
    <property type="match status" value="1"/>
</dbReference>
<accession>A0A5S3Q061</accession>
<gene>
    <name evidence="7 8" type="primary">ybeY</name>
    <name evidence="8" type="ORF">FEE95_05960</name>
</gene>
<dbReference type="GO" id="GO:0004521">
    <property type="term" value="F:RNA endonuclease activity"/>
    <property type="evidence" value="ECO:0007669"/>
    <property type="project" value="UniProtKB-UniRule"/>
</dbReference>
<evidence type="ECO:0000256" key="6">
    <source>
        <dbReference type="ARBA" id="ARBA00022833"/>
    </source>
</evidence>
<dbReference type="RefSeq" id="WP_138656910.1">
    <property type="nucleotide sequence ID" value="NZ_VATY01000001.1"/>
</dbReference>
<feature type="binding site" evidence="7">
    <location>
        <position position="109"/>
    </location>
    <ligand>
        <name>Zn(2+)</name>
        <dbReference type="ChEBI" id="CHEBI:29105"/>
        <note>catalytic</note>
    </ligand>
</feature>
<comment type="subcellular location">
    <subcellularLocation>
        <location evidence="7">Cytoplasm</location>
    </subcellularLocation>
</comment>
<evidence type="ECO:0000256" key="2">
    <source>
        <dbReference type="ARBA" id="ARBA00022722"/>
    </source>
</evidence>
<comment type="function">
    <text evidence="7">Single strand-specific metallo-endoribonuclease involved in late-stage 70S ribosome quality control and in maturation of the 3' terminus of the 16S rRNA.</text>
</comment>